<evidence type="ECO:0008006" key="9">
    <source>
        <dbReference type="Google" id="ProtNLM"/>
    </source>
</evidence>
<feature type="region of interest" description="Disordered" evidence="6">
    <location>
        <begin position="458"/>
        <end position="481"/>
    </location>
</feature>
<keyword evidence="5" id="KW-0966">Cell projection</keyword>
<reference evidence="8" key="2">
    <citation type="submission" date="2010-04" db="EMBL/GenBank/DDBJ databases">
        <authorList>
            <person name="Buell R."/>
            <person name="Hamilton J."/>
            <person name="Hostetler J."/>
        </authorList>
    </citation>
    <scope>NUCLEOTIDE SEQUENCE [LARGE SCALE GENOMIC DNA]</scope>
    <source>
        <strain evidence="8">DAOM:BR144</strain>
    </source>
</reference>
<dbReference type="HOGENOM" id="CLU_434461_0_0_1"/>
<dbReference type="VEuPathDB" id="FungiDB:PYU1_G010168"/>
<accession>K3WYY9</accession>
<evidence type="ECO:0000256" key="1">
    <source>
        <dbReference type="ARBA" id="ARBA00004138"/>
    </source>
</evidence>
<dbReference type="InterPro" id="IPR032675">
    <property type="entry name" value="LRR_dom_sf"/>
</dbReference>
<proteinExistence type="predicted"/>
<evidence type="ECO:0000313" key="8">
    <source>
        <dbReference type="Proteomes" id="UP000019132"/>
    </source>
</evidence>
<keyword evidence="3" id="KW-0677">Repeat</keyword>
<evidence type="ECO:0000256" key="5">
    <source>
        <dbReference type="ARBA" id="ARBA00023273"/>
    </source>
</evidence>
<keyword evidence="4" id="KW-0969">Cilium</keyword>
<dbReference type="EnsemblProtists" id="PYU1_T010188">
    <property type="protein sequence ID" value="PYU1_T010188"/>
    <property type="gene ID" value="PYU1_G010168"/>
</dbReference>
<keyword evidence="8" id="KW-1185">Reference proteome</keyword>
<dbReference type="PANTHER" id="PTHR45973">
    <property type="entry name" value="PROTEIN PHOSPHATASE 1 REGULATORY SUBUNIT SDS22-RELATED"/>
    <property type="match status" value="1"/>
</dbReference>
<keyword evidence="2" id="KW-0433">Leucine-rich repeat</keyword>
<dbReference type="Proteomes" id="UP000019132">
    <property type="component" value="Unassembled WGS sequence"/>
</dbReference>
<dbReference type="Pfam" id="PF14580">
    <property type="entry name" value="LRR_9"/>
    <property type="match status" value="1"/>
</dbReference>
<dbReference type="eggNOG" id="KOG0531">
    <property type="taxonomic scope" value="Eukaryota"/>
</dbReference>
<dbReference type="Gene3D" id="3.80.10.10">
    <property type="entry name" value="Ribonuclease Inhibitor"/>
    <property type="match status" value="2"/>
</dbReference>
<comment type="subcellular location">
    <subcellularLocation>
        <location evidence="1">Cell projection</location>
        <location evidence="1">Cilium</location>
    </subcellularLocation>
</comment>
<dbReference type="SUPFAM" id="SSF52075">
    <property type="entry name" value="Outer arm dynein light chain 1"/>
    <property type="match status" value="1"/>
</dbReference>
<protein>
    <recommendedName>
        <fullName evidence="9">Dynein assembly factor 1, axonemal homolog</fullName>
    </recommendedName>
</protein>
<name>K3WYY9_GLOUD</name>
<evidence type="ECO:0000256" key="4">
    <source>
        <dbReference type="ARBA" id="ARBA00023069"/>
    </source>
</evidence>
<evidence type="ECO:0000256" key="2">
    <source>
        <dbReference type="ARBA" id="ARBA00022614"/>
    </source>
</evidence>
<evidence type="ECO:0000313" key="7">
    <source>
        <dbReference type="EnsemblProtists" id="PYU1_T010188"/>
    </source>
</evidence>
<dbReference type="PANTHER" id="PTHR45973:SF9">
    <property type="entry name" value="LEUCINE-RICH REPEAT-CONTAINING PROTEIN 46"/>
    <property type="match status" value="1"/>
</dbReference>
<feature type="region of interest" description="Disordered" evidence="6">
    <location>
        <begin position="521"/>
        <end position="550"/>
    </location>
</feature>
<dbReference type="EMBL" id="GL376623">
    <property type="status" value="NOT_ANNOTATED_CDS"/>
    <property type="molecule type" value="Genomic_DNA"/>
</dbReference>
<sequence length="638" mass="71039">MPTTSTVLSPSHRLRELEKKRFHAERKGRIPIMDAETLRELCRENDGYETPELNDNLYAHFQGFQRIEGLDAYFNLKALWLESNGLTKIENLAPLVSLRCLYLSKNLIERIENLESLQELNTLDLSDNRVRTLSGLAQLSQLSSLNLSRNQLETYDDLQELTQCKQLTNIDVSHNRLEDPRVLEIFQAIPQLRALRITGNAVVSKTKYFRKLYIASLPQLSFLDRPIFPMERAGVAAWQQGGNDAELEAKRAFVNSEHDERRRTLQEFRDWQAQVRAKRLKELDDERLQKQLHDKENASQNPEAVFEGECDDGVSLDEIDLKGFRGITKEQYARLKPHERAKWDDRIAQAHAAAVKETHEVLGDGIQKIGATFWAANARKQSEDAAPSPAVTTVDPPPPLLDTEELHDVSEPLIEAQDAATAVLRHDLLDDGDLQMVEAATTGLSALHVTPSPAGLAECGNQKTESRVPTDKAAGPGLHVTDDNAQRERLIAACEMPPPAPVSSFGGSTGDVRETWAQLEQRARASSFRHRPQHLPSVHSSMHEDEDDEDISAAAAQGVVASSSPSSARTIRALTRAEILHELRAEHRQHAPPLSVIDVDTLKVVPSPASASLGHVCTHDDRTNGKDTVSCTNVQSLD</sequence>
<dbReference type="STRING" id="431595.K3WYY9"/>
<dbReference type="PROSITE" id="PS51450">
    <property type="entry name" value="LRR"/>
    <property type="match status" value="4"/>
</dbReference>
<dbReference type="InParanoid" id="K3WYY9"/>
<evidence type="ECO:0000256" key="3">
    <source>
        <dbReference type="ARBA" id="ARBA00022737"/>
    </source>
</evidence>
<dbReference type="InterPro" id="IPR001611">
    <property type="entry name" value="Leu-rich_rpt"/>
</dbReference>
<dbReference type="AlphaFoldDB" id="K3WYY9"/>
<reference evidence="8" key="1">
    <citation type="journal article" date="2010" name="Genome Biol.">
        <title>Genome sequence of the necrotrophic plant pathogen Pythium ultimum reveals original pathogenicity mechanisms and effector repertoire.</title>
        <authorList>
            <person name="Levesque C.A."/>
            <person name="Brouwer H."/>
            <person name="Cano L."/>
            <person name="Hamilton J.P."/>
            <person name="Holt C."/>
            <person name="Huitema E."/>
            <person name="Raffaele S."/>
            <person name="Robideau G.P."/>
            <person name="Thines M."/>
            <person name="Win J."/>
            <person name="Zerillo M.M."/>
            <person name="Beakes G.W."/>
            <person name="Boore J.L."/>
            <person name="Busam D."/>
            <person name="Dumas B."/>
            <person name="Ferriera S."/>
            <person name="Fuerstenberg S.I."/>
            <person name="Gachon C.M."/>
            <person name="Gaulin E."/>
            <person name="Govers F."/>
            <person name="Grenville-Briggs L."/>
            <person name="Horner N."/>
            <person name="Hostetler J."/>
            <person name="Jiang R.H."/>
            <person name="Johnson J."/>
            <person name="Krajaejun T."/>
            <person name="Lin H."/>
            <person name="Meijer H.J."/>
            <person name="Moore B."/>
            <person name="Morris P."/>
            <person name="Phuntmart V."/>
            <person name="Puiu D."/>
            <person name="Shetty J."/>
            <person name="Stajich J.E."/>
            <person name="Tripathy S."/>
            <person name="Wawra S."/>
            <person name="van West P."/>
            <person name="Whitty B.R."/>
            <person name="Coutinho P.M."/>
            <person name="Henrissat B."/>
            <person name="Martin F."/>
            <person name="Thomas P.D."/>
            <person name="Tyler B.M."/>
            <person name="De Vries R.P."/>
            <person name="Kamoun S."/>
            <person name="Yandell M."/>
            <person name="Tisserat N."/>
            <person name="Buell C.R."/>
        </authorList>
    </citation>
    <scope>NUCLEOTIDE SEQUENCE</scope>
    <source>
        <strain evidence="8">DAOM:BR144</strain>
    </source>
</reference>
<organism evidence="7 8">
    <name type="scientific">Globisporangium ultimum (strain ATCC 200006 / CBS 805.95 / DAOM BR144)</name>
    <name type="common">Pythium ultimum</name>
    <dbReference type="NCBI Taxonomy" id="431595"/>
    <lineage>
        <taxon>Eukaryota</taxon>
        <taxon>Sar</taxon>
        <taxon>Stramenopiles</taxon>
        <taxon>Oomycota</taxon>
        <taxon>Peronosporomycetes</taxon>
        <taxon>Pythiales</taxon>
        <taxon>Pythiaceae</taxon>
        <taxon>Globisporangium</taxon>
    </lineage>
</organism>
<evidence type="ECO:0000256" key="6">
    <source>
        <dbReference type="SAM" id="MobiDB-lite"/>
    </source>
</evidence>
<reference evidence="7" key="3">
    <citation type="submission" date="2015-02" db="UniProtKB">
        <authorList>
            <consortium name="EnsemblProtists"/>
        </authorList>
    </citation>
    <scope>IDENTIFICATION</scope>
    <source>
        <strain evidence="7">DAOM BR144</strain>
    </source>
</reference>
<dbReference type="InterPro" id="IPR050576">
    <property type="entry name" value="Cilia_flagella_integrity"/>
</dbReference>
<dbReference type="SMART" id="SM00365">
    <property type="entry name" value="LRR_SD22"/>
    <property type="match status" value="5"/>
</dbReference>